<dbReference type="EMBL" id="KL662107">
    <property type="protein sequence ID" value="KFM24314.1"/>
    <property type="molecule type" value="Genomic_DNA"/>
</dbReference>
<dbReference type="InterPro" id="IPR011032">
    <property type="entry name" value="GroES-like_sf"/>
</dbReference>
<dbReference type="Proteomes" id="UP000279271">
    <property type="component" value="Unassembled WGS sequence"/>
</dbReference>
<evidence type="ECO:0000313" key="7">
    <source>
        <dbReference type="Proteomes" id="UP000028924"/>
    </source>
</evidence>
<dbReference type="RefSeq" id="XP_011397202.1">
    <property type="nucleotide sequence ID" value="XM_011398900.1"/>
</dbReference>
<dbReference type="CDD" id="cd05282">
    <property type="entry name" value="ETR_like"/>
    <property type="match status" value="1"/>
</dbReference>
<dbReference type="Pfam" id="PF08240">
    <property type="entry name" value="ADH_N"/>
    <property type="match status" value="1"/>
</dbReference>
<proteinExistence type="predicted"/>
<organism evidence="5 7">
    <name type="scientific">Auxenochlorella protothecoides</name>
    <name type="common">Green microalga</name>
    <name type="synonym">Chlorella protothecoides</name>
    <dbReference type="NCBI Taxonomy" id="3075"/>
    <lineage>
        <taxon>Eukaryota</taxon>
        <taxon>Viridiplantae</taxon>
        <taxon>Chlorophyta</taxon>
        <taxon>core chlorophytes</taxon>
        <taxon>Trebouxiophyceae</taxon>
        <taxon>Chlorellales</taxon>
        <taxon>Chlorellaceae</taxon>
        <taxon>Auxenochlorella</taxon>
    </lineage>
</organism>
<dbReference type="Pfam" id="PF00107">
    <property type="entry name" value="ADH_zinc_N"/>
    <property type="match status" value="1"/>
</dbReference>
<reference evidence="6" key="4">
    <citation type="submission" date="2018-10" db="EMBL/GenBank/DDBJ databases">
        <authorList>
            <person name="Hovde B."/>
            <person name="Zhang X."/>
        </authorList>
    </citation>
    <scope>NUCLEOTIDE SEQUENCE [LARGE SCALE GENOMIC DNA]</scope>
    <source>
        <strain evidence="6">UTEX 25</strain>
    </source>
</reference>
<dbReference type="SMART" id="SM00829">
    <property type="entry name" value="PKS_ER"/>
    <property type="match status" value="1"/>
</dbReference>
<dbReference type="SUPFAM" id="SSF50129">
    <property type="entry name" value="GroES-like"/>
    <property type="match status" value="1"/>
</dbReference>
<dbReference type="InterPro" id="IPR020843">
    <property type="entry name" value="ER"/>
</dbReference>
<evidence type="ECO:0000256" key="1">
    <source>
        <dbReference type="ARBA" id="ARBA00022857"/>
    </source>
</evidence>
<dbReference type="AlphaFoldDB" id="A0A087SF10"/>
<evidence type="ECO:0000313" key="4">
    <source>
        <dbReference type="EMBL" id="JAT69083.1"/>
    </source>
</evidence>
<dbReference type="OrthoDB" id="7482721at2759"/>
<evidence type="ECO:0000313" key="8">
    <source>
        <dbReference type="Proteomes" id="UP000279271"/>
    </source>
</evidence>
<name>A0A087SF10_AUXPR</name>
<dbReference type="GO" id="GO:0070402">
    <property type="term" value="F:NADPH binding"/>
    <property type="evidence" value="ECO:0007669"/>
    <property type="project" value="TreeGrafter"/>
</dbReference>
<dbReference type="GeneID" id="23614423"/>
<evidence type="ECO:0000313" key="6">
    <source>
        <dbReference type="EMBL" id="RMZ52426.1"/>
    </source>
</evidence>
<dbReference type="PANTHER" id="PTHR48106:SF2">
    <property type="entry name" value="ZN2+-BINDING DEHYDROGENASE"/>
    <property type="match status" value="1"/>
</dbReference>
<reference evidence="5 7" key="1">
    <citation type="journal article" date="2014" name="BMC Genomics">
        <title>Oil accumulation mechanisms of the oleaginous microalga Chlorella protothecoides revealed through its genome, transcriptomes, and proteomes.</title>
        <authorList>
            <person name="Gao C."/>
            <person name="Wang Y."/>
            <person name="Shen Y."/>
            <person name="Yan D."/>
            <person name="He X."/>
            <person name="Dai J."/>
            <person name="Wu Q."/>
        </authorList>
    </citation>
    <scope>NUCLEOTIDE SEQUENCE [LARGE SCALE GENOMIC DNA]</scope>
    <source>
        <strain evidence="5 7">0710</strain>
    </source>
</reference>
<dbReference type="InterPro" id="IPR013154">
    <property type="entry name" value="ADH-like_N"/>
</dbReference>
<evidence type="ECO:0000313" key="5">
    <source>
        <dbReference type="EMBL" id="KFM24314.1"/>
    </source>
</evidence>
<dbReference type="eggNOG" id="KOG0025">
    <property type="taxonomic scope" value="Eukaryota"/>
</dbReference>
<protein>
    <submittedName>
        <fullName evidence="5">Putative trans-2-enoyl-CoA reductase, mitochondrial</fullName>
    </submittedName>
</protein>
<dbReference type="InterPro" id="IPR013149">
    <property type="entry name" value="ADH-like_C"/>
</dbReference>
<keyword evidence="2" id="KW-0560">Oxidoreductase</keyword>
<dbReference type="EMBL" id="QOKY01000205">
    <property type="protein sequence ID" value="RMZ52426.1"/>
    <property type="molecule type" value="Genomic_DNA"/>
</dbReference>
<feature type="domain" description="Enoyl reductase (ER)" evidence="3">
    <location>
        <begin position="21"/>
        <end position="342"/>
    </location>
</feature>
<evidence type="ECO:0000256" key="2">
    <source>
        <dbReference type="ARBA" id="ARBA00023002"/>
    </source>
</evidence>
<keyword evidence="1" id="KW-0521">NADP</keyword>
<accession>A0A087SF10</accession>
<dbReference type="Gene3D" id="3.40.50.720">
    <property type="entry name" value="NAD(P)-binding Rossmann-like Domain"/>
    <property type="match status" value="1"/>
</dbReference>
<evidence type="ECO:0000259" key="3">
    <source>
        <dbReference type="SMART" id="SM00829"/>
    </source>
</evidence>
<dbReference type="SUPFAM" id="SSF51735">
    <property type="entry name" value="NAD(P)-binding Rossmann-fold domains"/>
    <property type="match status" value="1"/>
</dbReference>
<reference evidence="4" key="2">
    <citation type="submission" date="2015-08" db="EMBL/GenBank/DDBJ databases">
        <authorList>
            <person name="Babu N.S."/>
            <person name="Beckwith C.J."/>
            <person name="Beseler K.G."/>
            <person name="Brison A."/>
            <person name="Carone J.V."/>
            <person name="Caskin T.P."/>
            <person name="Diamond M."/>
            <person name="Durham M.E."/>
            <person name="Foxe J.M."/>
            <person name="Go M."/>
            <person name="Henderson B.A."/>
            <person name="Jones I.B."/>
            <person name="McGettigan J.A."/>
            <person name="Micheletti S.J."/>
            <person name="Nasrallah M.E."/>
            <person name="Ortiz D."/>
            <person name="Piller C.R."/>
            <person name="Privatt S.R."/>
            <person name="Schneider S.L."/>
            <person name="Sharp S."/>
            <person name="Smith T.C."/>
            <person name="Stanton J.D."/>
            <person name="Ullery H.E."/>
            <person name="Wilson R.J."/>
            <person name="Serrano M.G."/>
            <person name="Buck G."/>
            <person name="Lee V."/>
            <person name="Wang Y."/>
            <person name="Carvalho R."/>
            <person name="Voegtly L."/>
            <person name="Shi R."/>
            <person name="Duckworth R."/>
            <person name="Johnson A."/>
            <person name="Loviza R."/>
            <person name="Walstead R."/>
            <person name="Shah Z."/>
            <person name="Kiflezghi M."/>
            <person name="Wade K."/>
            <person name="Ball S.L."/>
            <person name="Bradley K.W."/>
            <person name="Asai D.J."/>
            <person name="Bowman C.A."/>
            <person name="Russell D.A."/>
            <person name="Pope W.H."/>
            <person name="Jacobs-Sera D."/>
            <person name="Hendrix R.W."/>
            <person name="Hatfull G.F."/>
        </authorList>
    </citation>
    <scope>NUCLEOTIDE SEQUENCE</scope>
</reference>
<reference evidence="8" key="3">
    <citation type="journal article" date="2018" name="Algal Res.">
        <title>Characterization of plant carbon substrate utilization by Auxenochlorella protothecoides.</title>
        <authorList>
            <person name="Vogler B.W."/>
            <person name="Starkenburg S.R."/>
            <person name="Sudasinghe N."/>
            <person name="Schambach J.Y."/>
            <person name="Rollin J.A."/>
            <person name="Pattathil S."/>
            <person name="Barry A.N."/>
        </authorList>
    </citation>
    <scope>NUCLEOTIDE SEQUENCE [LARGE SCALE GENOMIC DNA]</scope>
    <source>
        <strain evidence="8">UTEX 25</strain>
    </source>
</reference>
<sequence>MSYSTSNKVLSLEDYTLEKPGSTFKVVEKPVPEPSQGEVLVNITLRPVNPADIFSIGGVYPGFTPASLPAVVGLDGVGVVVKNGPGATAFEPGTRVVAAPWPTKTGNGTWQQYVTLPEAALQPVPEGLSDEAASQFLVNPVTVYGFVKTLETDNLIKNGWIVSNAAGSALGRMFITYAKHKGLKTIALVRREALREELLSLGAAAVIVTGEGVDVEAEIKKVTDGEGADAAFECVGGDVSGIVKGLRHGGALIVYGAMAEFTFTAGIPDILFRAVKVRGFWLSDFLAETPAKERATVVREVFEGMLEGTLAIPPGGKHFSLEDVQEAIAEATKPGRGGKAFLRG</sequence>
<dbReference type="STRING" id="3075.A0A087SF10"/>
<dbReference type="EMBL" id="GDKF01009539">
    <property type="protein sequence ID" value="JAT69083.1"/>
    <property type="molecule type" value="Transcribed_RNA"/>
</dbReference>
<reference evidence="6" key="5">
    <citation type="submission" date="2018-11" db="EMBL/GenBank/DDBJ databases">
        <title>Characterization of plant carbon substrate utilization by Auxenochlorella protothecoides.</title>
        <authorList>
            <person name="Vogler B.W."/>
            <person name="Starkenburg S.R."/>
            <person name="Sudasinghe N."/>
            <person name="Schambach J.Y."/>
            <person name="Rollin J.A."/>
            <person name="Pattathil S."/>
            <person name="Barry A.N."/>
        </authorList>
    </citation>
    <scope>NUCLEOTIDE SEQUENCE [LARGE SCALE GENOMIC DNA]</scope>
    <source>
        <strain evidence="6">UTEX 25</strain>
    </source>
</reference>
<dbReference type="PANTHER" id="PTHR48106">
    <property type="entry name" value="QUINONE OXIDOREDUCTASE PIG3-RELATED"/>
    <property type="match status" value="1"/>
</dbReference>
<dbReference type="InterPro" id="IPR036291">
    <property type="entry name" value="NAD(P)-bd_dom_sf"/>
</dbReference>
<dbReference type="GO" id="GO:0016651">
    <property type="term" value="F:oxidoreductase activity, acting on NAD(P)H"/>
    <property type="evidence" value="ECO:0007669"/>
    <property type="project" value="TreeGrafter"/>
</dbReference>
<dbReference type="Proteomes" id="UP000028924">
    <property type="component" value="Unassembled WGS sequence"/>
</dbReference>
<dbReference type="Gene3D" id="3.90.180.10">
    <property type="entry name" value="Medium-chain alcohol dehydrogenases, catalytic domain"/>
    <property type="match status" value="1"/>
</dbReference>
<dbReference type="KEGG" id="apro:F751_3032"/>
<keyword evidence="7" id="KW-1185">Reference proteome</keyword>
<gene>
    <name evidence="6" type="ORF">APUTEX25_000005</name>
    <name evidence="5" type="ORF">F751_3032</name>
    <name evidence="4" type="ORF">g.38479</name>
</gene>